<reference evidence="5 6" key="1">
    <citation type="submission" date="2015-06" db="EMBL/GenBank/DDBJ databases">
        <title>Improved classification and identification of acetic acid bacteria using matrix-assisted laser desorption/ionization time-of-flight mass spectrometry; Gluconobacter nephelii and Gluconobacter uchimurae are later heterotypic synonyms of Gluconobacter japonicus and Gluconobacter oxydans, respectively.</title>
        <authorList>
            <person name="Li L."/>
            <person name="Cleenwerck I."/>
            <person name="De Vuyst L."/>
            <person name="Vandamme P."/>
        </authorList>
    </citation>
    <scope>NUCLEOTIDE SEQUENCE [LARGE SCALE GENOMIC DNA]</scope>
    <source>
        <strain evidence="5 6">LMG 23690</strain>
    </source>
</reference>
<dbReference type="Proteomes" id="UP000075360">
    <property type="component" value="Unassembled WGS sequence"/>
</dbReference>
<dbReference type="Gene3D" id="1.10.10.10">
    <property type="entry name" value="Winged helix-like DNA-binding domain superfamily/Winged helix DNA-binding domain"/>
    <property type="match status" value="1"/>
</dbReference>
<protein>
    <submittedName>
        <fullName evidence="5">Transcriptional regulator</fullName>
    </submittedName>
</protein>
<organism evidence="5 6">
    <name type="scientific">Acetobacter senegalensis</name>
    <dbReference type="NCBI Taxonomy" id="446692"/>
    <lineage>
        <taxon>Bacteria</taxon>
        <taxon>Pseudomonadati</taxon>
        <taxon>Pseudomonadota</taxon>
        <taxon>Alphaproteobacteria</taxon>
        <taxon>Acetobacterales</taxon>
        <taxon>Acetobacteraceae</taxon>
        <taxon>Acetobacter</taxon>
    </lineage>
</organism>
<keyword evidence="3" id="KW-0804">Transcription</keyword>
<dbReference type="AlphaFoldDB" id="A0A149U072"/>
<dbReference type="PANTHER" id="PTHR33204">
    <property type="entry name" value="TRANSCRIPTIONAL REGULATOR, MARR FAMILY"/>
    <property type="match status" value="1"/>
</dbReference>
<sequence>MVSAPLLSKEKLERYTLFRQKRTFNAHSIGNDTIMARIRHKSLNCSPGCAVEATLQLIDGKWKGVILYHLFEGTLRFNAIRKRLPNITQRMLTAQLRELEHDGFVLRTVYPEVPPKVEYSLTVRGRSLEPIIMALKKWGDENTEFRHDRDIRIDQDEVCPAAQSPAIKSTTE</sequence>
<comment type="caution">
    <text evidence="5">The sequence shown here is derived from an EMBL/GenBank/DDBJ whole genome shotgun (WGS) entry which is preliminary data.</text>
</comment>
<gene>
    <name evidence="5" type="ORF">AD948_10435</name>
</gene>
<evidence type="ECO:0000256" key="1">
    <source>
        <dbReference type="ARBA" id="ARBA00023015"/>
    </source>
</evidence>
<evidence type="ECO:0000313" key="5">
    <source>
        <dbReference type="EMBL" id="KXV58747.1"/>
    </source>
</evidence>
<dbReference type="PATRIC" id="fig|446692.4.peg.1805"/>
<accession>A0A149U072</accession>
<dbReference type="InterPro" id="IPR036390">
    <property type="entry name" value="WH_DNA-bd_sf"/>
</dbReference>
<dbReference type="GO" id="GO:0003677">
    <property type="term" value="F:DNA binding"/>
    <property type="evidence" value="ECO:0007669"/>
    <property type="project" value="UniProtKB-KW"/>
</dbReference>
<dbReference type="Pfam" id="PF01638">
    <property type="entry name" value="HxlR"/>
    <property type="match status" value="1"/>
</dbReference>
<dbReference type="SUPFAM" id="SSF46785">
    <property type="entry name" value="Winged helix' DNA-binding domain"/>
    <property type="match status" value="1"/>
</dbReference>
<keyword evidence="2" id="KW-0238">DNA-binding</keyword>
<evidence type="ECO:0000256" key="2">
    <source>
        <dbReference type="ARBA" id="ARBA00023125"/>
    </source>
</evidence>
<evidence type="ECO:0000256" key="3">
    <source>
        <dbReference type="ARBA" id="ARBA00023163"/>
    </source>
</evidence>
<evidence type="ECO:0000313" key="6">
    <source>
        <dbReference type="Proteomes" id="UP000075360"/>
    </source>
</evidence>
<dbReference type="InterPro" id="IPR002577">
    <property type="entry name" value="HTH_HxlR"/>
</dbReference>
<dbReference type="PROSITE" id="PS51118">
    <property type="entry name" value="HTH_HXLR"/>
    <property type="match status" value="1"/>
</dbReference>
<dbReference type="OrthoDB" id="9800350at2"/>
<dbReference type="InterPro" id="IPR036388">
    <property type="entry name" value="WH-like_DNA-bd_sf"/>
</dbReference>
<keyword evidence="1" id="KW-0805">Transcription regulation</keyword>
<dbReference type="EMBL" id="LHZU01000135">
    <property type="protein sequence ID" value="KXV58747.1"/>
    <property type="molecule type" value="Genomic_DNA"/>
</dbReference>
<name>A0A149U072_9PROT</name>
<feature type="domain" description="HTH hxlR-type" evidence="4">
    <location>
        <begin position="49"/>
        <end position="147"/>
    </location>
</feature>
<dbReference type="PANTHER" id="PTHR33204:SF29">
    <property type="entry name" value="TRANSCRIPTIONAL REGULATOR"/>
    <property type="match status" value="1"/>
</dbReference>
<evidence type="ECO:0000259" key="4">
    <source>
        <dbReference type="PROSITE" id="PS51118"/>
    </source>
</evidence>
<proteinExistence type="predicted"/>